<accession>A0A511ZF55</accession>
<dbReference type="Proteomes" id="UP000321558">
    <property type="component" value="Unassembled WGS sequence"/>
</dbReference>
<dbReference type="AlphaFoldDB" id="A0A511ZF55"/>
<name>A0A511ZF55_9BACI</name>
<sequence>MNKEKIICERLHRQGLMAQLENIHDIKSYKQLFQRLQPVAPVFNSRPGEAPKLVHRTVFNDTLLAEELRKKHQLVKGRFQGGRIGYVLEEDLGLYSTIFRKPVQKITELHEEILSMIQSSGGISKEQLKEELPFKAKEITAALKRLQEAFLVYESQIDTDWNTGWFDFKTEWSEIKWAEDPVSAVAEMLLRFLDAAVFATLDQIKSWSQLKRTTIQSALNALMEREAIVKIKVDGLGEGFMQKKDLYLTNEEITPSVFMLDSSDFLVRAEIVELKEKFKGKEVLQYLLIDGEFKGAVLGHWRIGPHDIEDIALCLGEEEIETRKEEIISAVKSGYSVKTTHILRFNGENL</sequence>
<gene>
    <name evidence="1" type="ORF">OSO01_08230</name>
</gene>
<organism evidence="1 2">
    <name type="scientific">Oceanobacillus sojae</name>
    <dbReference type="NCBI Taxonomy" id="582851"/>
    <lineage>
        <taxon>Bacteria</taxon>
        <taxon>Bacillati</taxon>
        <taxon>Bacillota</taxon>
        <taxon>Bacilli</taxon>
        <taxon>Bacillales</taxon>
        <taxon>Bacillaceae</taxon>
        <taxon>Oceanobacillus</taxon>
    </lineage>
</organism>
<reference evidence="1 2" key="1">
    <citation type="submission" date="2019-07" db="EMBL/GenBank/DDBJ databases">
        <title>Whole genome shotgun sequence of Oceanobacillus sojae NBRC 105379.</title>
        <authorList>
            <person name="Hosoyama A."/>
            <person name="Uohara A."/>
            <person name="Ohji S."/>
            <person name="Ichikawa N."/>
        </authorList>
    </citation>
    <scope>NUCLEOTIDE SEQUENCE [LARGE SCALE GENOMIC DNA]</scope>
    <source>
        <strain evidence="1 2">NBRC 105379</strain>
    </source>
</reference>
<dbReference type="RefSeq" id="WP_186813548.1">
    <property type="nucleotide sequence ID" value="NZ_BJYM01000003.1"/>
</dbReference>
<protein>
    <recommendedName>
        <fullName evidence="3">Winged helix DNA-binding domain-containing protein</fullName>
    </recommendedName>
</protein>
<proteinExistence type="predicted"/>
<evidence type="ECO:0008006" key="3">
    <source>
        <dbReference type="Google" id="ProtNLM"/>
    </source>
</evidence>
<dbReference type="STRING" id="582851.GCA_900162665_04361"/>
<keyword evidence="2" id="KW-1185">Reference proteome</keyword>
<dbReference type="EMBL" id="BJYM01000003">
    <property type="protein sequence ID" value="GEN86084.1"/>
    <property type="molecule type" value="Genomic_DNA"/>
</dbReference>
<dbReference type="InterPro" id="IPR009351">
    <property type="entry name" value="AlkZ-like"/>
</dbReference>
<evidence type="ECO:0000313" key="2">
    <source>
        <dbReference type="Proteomes" id="UP000321558"/>
    </source>
</evidence>
<evidence type="ECO:0000313" key="1">
    <source>
        <dbReference type="EMBL" id="GEN86084.1"/>
    </source>
</evidence>
<comment type="caution">
    <text evidence="1">The sequence shown here is derived from an EMBL/GenBank/DDBJ whole genome shotgun (WGS) entry which is preliminary data.</text>
</comment>
<dbReference type="Pfam" id="PF06224">
    <property type="entry name" value="AlkZ-like"/>
    <property type="match status" value="1"/>
</dbReference>